<dbReference type="OrthoDB" id="5523834at2"/>
<keyword evidence="1" id="KW-0805">Transcription regulation</keyword>
<dbReference type="GO" id="GO:0000976">
    <property type="term" value="F:transcription cis-regulatory region binding"/>
    <property type="evidence" value="ECO:0007669"/>
    <property type="project" value="TreeGrafter"/>
</dbReference>
<evidence type="ECO:0000313" key="7">
    <source>
        <dbReference type="Proteomes" id="UP000077037"/>
    </source>
</evidence>
<accession>A0A157MDW1</accession>
<dbReference type="InterPro" id="IPR050109">
    <property type="entry name" value="HTH-type_TetR-like_transc_reg"/>
</dbReference>
<feature type="domain" description="HTH tetR-type" evidence="5">
    <location>
        <begin position="19"/>
        <end position="79"/>
    </location>
</feature>
<evidence type="ECO:0000256" key="4">
    <source>
        <dbReference type="PROSITE-ProRule" id="PRU00335"/>
    </source>
</evidence>
<dbReference type="InterPro" id="IPR036271">
    <property type="entry name" value="Tet_transcr_reg_TetR-rel_C_sf"/>
</dbReference>
<dbReference type="InterPro" id="IPR001647">
    <property type="entry name" value="HTH_TetR"/>
</dbReference>
<dbReference type="RefSeq" id="WP_066410030.1">
    <property type="nucleotide sequence ID" value="NZ_FKBS01000012.1"/>
</dbReference>
<dbReference type="PROSITE" id="PS50977">
    <property type="entry name" value="HTH_TETR_2"/>
    <property type="match status" value="1"/>
</dbReference>
<dbReference type="InterPro" id="IPR039536">
    <property type="entry name" value="TetR_C_Proteobacteria"/>
</dbReference>
<evidence type="ECO:0000259" key="5">
    <source>
        <dbReference type="PROSITE" id="PS50977"/>
    </source>
</evidence>
<dbReference type="Gene3D" id="1.10.357.10">
    <property type="entry name" value="Tetracycline Repressor, domain 2"/>
    <property type="match status" value="1"/>
</dbReference>
<reference evidence="6 7" key="1">
    <citation type="submission" date="2016-03" db="EMBL/GenBank/DDBJ databases">
        <authorList>
            <consortium name="Pathogen Informatics"/>
        </authorList>
    </citation>
    <scope>NUCLEOTIDE SEQUENCE [LARGE SCALE GENOMIC DNA]</scope>
    <source>
        <strain evidence="6 7">NCTC13364</strain>
    </source>
</reference>
<evidence type="ECO:0000313" key="6">
    <source>
        <dbReference type="EMBL" id="SAI07325.1"/>
    </source>
</evidence>
<feature type="DNA-binding region" description="H-T-H motif" evidence="4">
    <location>
        <begin position="42"/>
        <end position="61"/>
    </location>
</feature>
<dbReference type="Proteomes" id="UP000077037">
    <property type="component" value="Unassembled WGS sequence"/>
</dbReference>
<sequence>MTDANLPPDAAPPGTAMAGRKQGQVIAAARGLFLAQGFEATTMNMIATHADVSKATLYAYYPAKEQVFLAVILDEKQRLHQVLADIGRDPAMSCRQKLLQFGRTAICGYTTSEHIAFFRTVIAATLRFPEIGRAIERDMRAPLRDMVAGIVADGVKAGELSCPDPQAASRMLLAMMRGDMVMTMLFDSAAAEVLQADMARHVQDSVDAFMRAWRPAI</sequence>
<dbReference type="SUPFAM" id="SSF46689">
    <property type="entry name" value="Homeodomain-like"/>
    <property type="match status" value="1"/>
</dbReference>
<dbReference type="FunFam" id="1.10.10.60:FF:000141">
    <property type="entry name" value="TetR family transcriptional regulator"/>
    <property type="match status" value="1"/>
</dbReference>
<dbReference type="AlphaFoldDB" id="A0A157MDW1"/>
<dbReference type="PANTHER" id="PTHR30055">
    <property type="entry name" value="HTH-TYPE TRANSCRIPTIONAL REGULATOR RUTR"/>
    <property type="match status" value="1"/>
</dbReference>
<name>A0A157MDW1_9BORD</name>
<dbReference type="InterPro" id="IPR009057">
    <property type="entry name" value="Homeodomain-like_sf"/>
</dbReference>
<dbReference type="PRINTS" id="PR00455">
    <property type="entry name" value="HTHTETR"/>
</dbReference>
<gene>
    <name evidence="6" type="primary">rutR</name>
    <name evidence="6" type="ORF">SAMEA1982600_01207</name>
</gene>
<keyword evidence="3" id="KW-0804">Transcription</keyword>
<evidence type="ECO:0000256" key="3">
    <source>
        <dbReference type="ARBA" id="ARBA00023163"/>
    </source>
</evidence>
<keyword evidence="2 4" id="KW-0238">DNA-binding</keyword>
<dbReference type="SUPFAM" id="SSF48498">
    <property type="entry name" value="Tetracyclin repressor-like, C-terminal domain"/>
    <property type="match status" value="1"/>
</dbReference>
<protein>
    <submittedName>
        <fullName evidence="6">TetR family transcriptional regulator</fullName>
    </submittedName>
</protein>
<dbReference type="EMBL" id="FKBS01000012">
    <property type="protein sequence ID" value="SAI07325.1"/>
    <property type="molecule type" value="Genomic_DNA"/>
</dbReference>
<dbReference type="GO" id="GO:0003700">
    <property type="term" value="F:DNA-binding transcription factor activity"/>
    <property type="evidence" value="ECO:0007669"/>
    <property type="project" value="TreeGrafter"/>
</dbReference>
<dbReference type="Gene3D" id="1.10.10.60">
    <property type="entry name" value="Homeodomain-like"/>
    <property type="match status" value="1"/>
</dbReference>
<dbReference type="Pfam" id="PF00440">
    <property type="entry name" value="TetR_N"/>
    <property type="match status" value="1"/>
</dbReference>
<organism evidence="6 7">
    <name type="scientific">Bordetella ansorpii</name>
    <dbReference type="NCBI Taxonomy" id="288768"/>
    <lineage>
        <taxon>Bacteria</taxon>
        <taxon>Pseudomonadati</taxon>
        <taxon>Pseudomonadota</taxon>
        <taxon>Betaproteobacteria</taxon>
        <taxon>Burkholderiales</taxon>
        <taxon>Alcaligenaceae</taxon>
        <taxon>Bordetella</taxon>
    </lineage>
</organism>
<evidence type="ECO:0000256" key="2">
    <source>
        <dbReference type="ARBA" id="ARBA00023125"/>
    </source>
</evidence>
<proteinExistence type="predicted"/>
<dbReference type="PANTHER" id="PTHR30055:SF146">
    <property type="entry name" value="HTH-TYPE TRANSCRIPTIONAL DUAL REGULATOR CECR"/>
    <property type="match status" value="1"/>
</dbReference>
<evidence type="ECO:0000256" key="1">
    <source>
        <dbReference type="ARBA" id="ARBA00023015"/>
    </source>
</evidence>
<dbReference type="Pfam" id="PF14246">
    <property type="entry name" value="TetR_C_7"/>
    <property type="match status" value="1"/>
</dbReference>